<dbReference type="Gene3D" id="3.10.180.10">
    <property type="entry name" value="2,3-Dihydroxybiphenyl 1,2-Dioxygenase, domain 1"/>
    <property type="match status" value="1"/>
</dbReference>
<dbReference type="AlphaFoldDB" id="A0AAJ2R621"/>
<sequence>MVNKAHAKVIAAGVTEIHPPGAQPHYDPRYYAAQVRDLDGYSLEFVYKSWQHGAG</sequence>
<dbReference type="SUPFAM" id="SSF54593">
    <property type="entry name" value="Glyoxalase/Bleomycin resistance protein/Dihydroxybiphenyl dioxygenase"/>
    <property type="match status" value="1"/>
</dbReference>
<dbReference type="Proteomes" id="UP001287445">
    <property type="component" value="Unassembled WGS sequence"/>
</dbReference>
<comment type="caution">
    <text evidence="2">The sequence shown here is derived from an EMBL/GenBank/DDBJ whole genome shotgun (WGS) entry which is preliminary data.</text>
</comment>
<name>A0AAJ2R621_DELAC</name>
<dbReference type="InterPro" id="IPR037523">
    <property type="entry name" value="VOC_core"/>
</dbReference>
<reference evidence="2" key="1">
    <citation type="submission" date="2023-11" db="EMBL/GenBank/DDBJ databases">
        <title>Identification and selenium tolerance of Delftia acidovorans R3-25.</title>
        <authorList>
            <person name="Zhang S."/>
            <person name="Liu Y."/>
            <person name="Guo Y."/>
        </authorList>
    </citation>
    <scope>NUCLEOTIDE SEQUENCE</scope>
    <source>
        <strain evidence="2">R3-25</strain>
    </source>
</reference>
<protein>
    <recommendedName>
        <fullName evidence="1">VOC domain-containing protein</fullName>
    </recommendedName>
</protein>
<organism evidence="2 3">
    <name type="scientific">Delftia acidovorans</name>
    <name type="common">Pseudomonas acidovorans</name>
    <name type="synonym">Comamonas acidovorans</name>
    <dbReference type="NCBI Taxonomy" id="80866"/>
    <lineage>
        <taxon>Bacteria</taxon>
        <taxon>Pseudomonadati</taxon>
        <taxon>Pseudomonadota</taxon>
        <taxon>Betaproteobacteria</taxon>
        <taxon>Burkholderiales</taxon>
        <taxon>Comamonadaceae</taxon>
        <taxon>Delftia</taxon>
    </lineage>
</organism>
<dbReference type="PROSITE" id="PS51819">
    <property type="entry name" value="VOC"/>
    <property type="match status" value="1"/>
</dbReference>
<gene>
    <name evidence="2" type="ORF">SGN30_24315</name>
</gene>
<evidence type="ECO:0000313" key="3">
    <source>
        <dbReference type="Proteomes" id="UP001287445"/>
    </source>
</evidence>
<dbReference type="InterPro" id="IPR029068">
    <property type="entry name" value="Glyas_Bleomycin-R_OHBP_Dase"/>
</dbReference>
<evidence type="ECO:0000259" key="1">
    <source>
        <dbReference type="PROSITE" id="PS51819"/>
    </source>
</evidence>
<accession>A0AAJ2R621</accession>
<evidence type="ECO:0000313" key="2">
    <source>
        <dbReference type="EMBL" id="MDX4956548.1"/>
    </source>
</evidence>
<feature type="domain" description="VOC" evidence="1">
    <location>
        <begin position="1"/>
        <end position="48"/>
    </location>
</feature>
<proteinExistence type="predicted"/>
<dbReference type="EMBL" id="JAWWMZ010000012">
    <property type="protein sequence ID" value="MDX4956548.1"/>
    <property type="molecule type" value="Genomic_DNA"/>
</dbReference>